<dbReference type="GO" id="GO:0016020">
    <property type="term" value="C:membrane"/>
    <property type="evidence" value="ECO:0007669"/>
    <property type="project" value="TreeGrafter"/>
</dbReference>
<dbReference type="GO" id="GO:0005975">
    <property type="term" value="P:carbohydrate metabolic process"/>
    <property type="evidence" value="ECO:0007669"/>
    <property type="project" value="UniProtKB-ARBA"/>
</dbReference>
<dbReference type="GO" id="GO:0004556">
    <property type="term" value="F:alpha-amylase activity"/>
    <property type="evidence" value="ECO:0007669"/>
    <property type="project" value="UniProtKB-EC"/>
</dbReference>
<dbReference type="PANTHER" id="PTHR15048">
    <property type="entry name" value="STARCH-BINDING DOMAIN-CONTAINING PROTEIN 1"/>
    <property type="match status" value="1"/>
</dbReference>
<evidence type="ECO:0000256" key="2">
    <source>
        <dbReference type="ARBA" id="ARBA00012595"/>
    </source>
</evidence>
<evidence type="ECO:0000313" key="8">
    <source>
        <dbReference type="Proteomes" id="UP000095705"/>
    </source>
</evidence>
<dbReference type="InterPro" id="IPR013783">
    <property type="entry name" value="Ig-like_fold"/>
</dbReference>
<comment type="caution">
    <text evidence="7">The sequence shown here is derived from an EMBL/GenBank/DDBJ whole genome shotgun (WGS) entry which is preliminary data.</text>
</comment>
<dbReference type="GO" id="GO:2001070">
    <property type="term" value="F:starch binding"/>
    <property type="evidence" value="ECO:0007669"/>
    <property type="project" value="InterPro"/>
</dbReference>
<keyword evidence="3" id="KW-0022">Alpha-amylase inhibitor</keyword>
<evidence type="ECO:0000256" key="3">
    <source>
        <dbReference type="ARBA" id="ARBA00022579"/>
    </source>
</evidence>
<dbReference type="EMBL" id="MEHK01000001">
    <property type="protein sequence ID" value="OEJ30256.1"/>
    <property type="molecule type" value="Genomic_DNA"/>
</dbReference>
<evidence type="ECO:0000256" key="4">
    <source>
        <dbReference type="ARBA" id="ARBA00023157"/>
    </source>
</evidence>
<reference evidence="7 8" key="1">
    <citation type="submission" date="2016-08" db="EMBL/GenBank/DDBJ databases">
        <title>The complete genome of Streptomyces subrutilus 10-1-1.</title>
        <authorList>
            <person name="Chen X."/>
        </authorList>
    </citation>
    <scope>NUCLEOTIDE SEQUENCE [LARGE SCALE GENOMIC DNA]</scope>
    <source>
        <strain evidence="7 8">10-1-1</strain>
    </source>
</reference>
<dbReference type="SUPFAM" id="SSF49498">
    <property type="entry name" value="alpha-Amylase inhibitor tendamistat"/>
    <property type="match status" value="1"/>
</dbReference>
<comment type="catalytic activity">
    <reaction evidence="1">
        <text>Endohydrolysis of (1-&gt;4)-alpha-D-glucosidic linkages in polysaccharides containing three or more (1-&gt;4)-alpha-linked D-glucose units.</text>
        <dbReference type="EC" id="3.2.1.1"/>
    </reaction>
</comment>
<dbReference type="SMART" id="SM01065">
    <property type="entry name" value="CBM_2"/>
    <property type="match status" value="1"/>
</dbReference>
<proteinExistence type="predicted"/>
<dbReference type="InterPro" id="IPR002044">
    <property type="entry name" value="CBM20"/>
</dbReference>
<protein>
    <recommendedName>
        <fullName evidence="2">alpha-amylase</fullName>
        <ecNumber evidence="2">3.2.1.1</ecNumber>
    </recommendedName>
    <alternativeName>
        <fullName evidence="5">1,4-alpha-D-glucan glucanohydrolase</fullName>
    </alternativeName>
</protein>
<keyword evidence="4" id="KW-1015">Disulfide bond</keyword>
<accession>A0A1E5PL13</accession>
<dbReference type="Pfam" id="PF00686">
    <property type="entry name" value="CBM_20"/>
    <property type="match status" value="1"/>
</dbReference>
<dbReference type="InterPro" id="IPR036379">
    <property type="entry name" value="A-amylase_inhib_sf"/>
</dbReference>
<dbReference type="PROSITE" id="PS51166">
    <property type="entry name" value="CBM20"/>
    <property type="match status" value="1"/>
</dbReference>
<keyword evidence="8" id="KW-1185">Reference proteome</keyword>
<sequence>MAAPTQWGDTVFVTGSTPELGSWSPDAAVPLSSASAPVWTASLVLEGAASVSFKYLIKRADGSVVWEQADNRAMTTPSDGSSFTTHDTFRDTVGTPASGIAPDCVVAHASWRYTAVTNRCGMPLHLQALHQGGAASDCRWIGAGSTATFAGYGPFRDYVLAVNHC</sequence>
<evidence type="ECO:0000256" key="1">
    <source>
        <dbReference type="ARBA" id="ARBA00000548"/>
    </source>
</evidence>
<evidence type="ECO:0000313" key="7">
    <source>
        <dbReference type="EMBL" id="OEJ30256.1"/>
    </source>
</evidence>
<evidence type="ECO:0000259" key="6">
    <source>
        <dbReference type="PROSITE" id="PS51166"/>
    </source>
</evidence>
<dbReference type="Gene3D" id="2.60.40.10">
    <property type="entry name" value="Immunoglobulins"/>
    <property type="match status" value="1"/>
</dbReference>
<feature type="domain" description="CBM20" evidence="6">
    <location>
        <begin position="1"/>
        <end position="91"/>
    </location>
</feature>
<dbReference type="Gene3D" id="2.60.40.20">
    <property type="entry name" value="Alpha-amylase inhibitor"/>
    <property type="match status" value="1"/>
</dbReference>
<gene>
    <name evidence="7" type="ORF">BGK67_01775</name>
</gene>
<dbReference type="Pfam" id="PF01356">
    <property type="entry name" value="A_amylase_inhib"/>
    <property type="match status" value="1"/>
</dbReference>
<dbReference type="InterPro" id="IPR013784">
    <property type="entry name" value="Carb-bd-like_fold"/>
</dbReference>
<dbReference type="AlphaFoldDB" id="A0A1E5PL13"/>
<dbReference type="InterPro" id="IPR000833">
    <property type="entry name" value="A-amylase_inhib"/>
</dbReference>
<name>A0A1E5PL13_9ACTN</name>
<dbReference type="EC" id="3.2.1.1" evidence="2"/>
<dbReference type="PANTHER" id="PTHR15048:SF0">
    <property type="entry name" value="STARCH-BINDING DOMAIN-CONTAINING PROTEIN 1"/>
    <property type="match status" value="1"/>
</dbReference>
<organism evidence="7 8">
    <name type="scientific">Streptomyces subrutilus</name>
    <dbReference type="NCBI Taxonomy" id="36818"/>
    <lineage>
        <taxon>Bacteria</taxon>
        <taxon>Bacillati</taxon>
        <taxon>Actinomycetota</taxon>
        <taxon>Actinomycetes</taxon>
        <taxon>Kitasatosporales</taxon>
        <taxon>Streptomycetaceae</taxon>
        <taxon>Streptomyces</taxon>
    </lineage>
</organism>
<dbReference type="Proteomes" id="UP000095705">
    <property type="component" value="Unassembled WGS sequence"/>
</dbReference>
<evidence type="ECO:0000256" key="5">
    <source>
        <dbReference type="ARBA" id="ARBA00030238"/>
    </source>
</evidence>
<dbReference type="GO" id="GO:0015066">
    <property type="term" value="F:alpha-amylase inhibitor activity"/>
    <property type="evidence" value="ECO:0007669"/>
    <property type="project" value="UniProtKB-KW"/>
</dbReference>
<dbReference type="SUPFAM" id="SSF49452">
    <property type="entry name" value="Starch-binding domain-like"/>
    <property type="match status" value="1"/>
</dbReference>
<dbReference type="SMART" id="SM00783">
    <property type="entry name" value="A_amylase_inhib"/>
    <property type="match status" value="1"/>
</dbReference>
<dbReference type="STRING" id="36818.BGK67_01775"/>